<dbReference type="AlphaFoldDB" id="A0A397ULD8"/>
<keyword evidence="3" id="KW-1185">Reference proteome</keyword>
<dbReference type="Gene3D" id="1.25.40.10">
    <property type="entry name" value="Tetratricopeptide repeat domain"/>
    <property type="match status" value="1"/>
</dbReference>
<dbReference type="PANTHER" id="PTHR44329">
    <property type="entry name" value="SERINE/THREONINE-PROTEIN KINASE TNNI3K-RELATED"/>
    <property type="match status" value="1"/>
</dbReference>
<dbReference type="InterPro" id="IPR051681">
    <property type="entry name" value="Ser/Thr_Kinases-Pseudokinases"/>
</dbReference>
<protein>
    <submittedName>
        <fullName evidence="2">Kinase-like domain-containing protein</fullName>
    </submittedName>
</protein>
<dbReference type="GO" id="GO:0005524">
    <property type="term" value="F:ATP binding"/>
    <property type="evidence" value="ECO:0007669"/>
    <property type="project" value="InterPro"/>
</dbReference>
<dbReference type="Gene3D" id="1.10.510.10">
    <property type="entry name" value="Transferase(Phosphotransferase) domain 1"/>
    <property type="match status" value="1"/>
</dbReference>
<dbReference type="EMBL" id="QKWP01001192">
    <property type="protein sequence ID" value="RIB10954.1"/>
    <property type="molecule type" value="Genomic_DNA"/>
</dbReference>
<keyword evidence="2" id="KW-0418">Kinase</keyword>
<sequence length="430" mass="49742">MMNLAKSYVTRVGSIKDLSEAFRKYEKAARYGNGEGLFWSGFCYNWGIGIEKNEQKAFTNYLKSAEAGYPNGIYKTSICYKFEIGVKANEDKHIEWYNKDFLKLTHYYVNRTETTKCELCENFETSLNWCLTCDPDFLVQDWTSGNKKIADIIKQFQLRTDLFSCACMVQWITFDKLADIKEIGFGSIFSAFWSDELTLRNKDLPIALKSLLSYDENFNFLKEFIDYAIIVHKNRFGGILPELYGLTQNPKTNEYFMVFDFLEDGGLHKILKTRFQKVNWLDKIHILVRITNKLGEIHKAGYTHNDLHSGNILHSYVELVKSQNNTEGGIYGVLPYIAPEVLIGQKYTPSTDIYSLGIIMTEMSTGQKSFDGIPFDIELEIKICSGLRPDFASGTPKCYIELAKRCMDSDPHKKRDDEYYFRVKQIQTNY</sequence>
<reference evidence="2 3" key="1">
    <citation type="submission" date="2018-06" db="EMBL/GenBank/DDBJ databases">
        <title>Comparative genomics reveals the genomic features of Rhizophagus irregularis, R. cerebriforme, R. diaphanum and Gigaspora rosea, and their symbiotic lifestyle signature.</title>
        <authorList>
            <person name="Morin E."/>
            <person name="San Clemente H."/>
            <person name="Chen E.C.H."/>
            <person name="De La Providencia I."/>
            <person name="Hainaut M."/>
            <person name="Kuo A."/>
            <person name="Kohler A."/>
            <person name="Murat C."/>
            <person name="Tang N."/>
            <person name="Roy S."/>
            <person name="Loubradou J."/>
            <person name="Henrissat B."/>
            <person name="Grigoriev I.V."/>
            <person name="Corradi N."/>
            <person name="Roux C."/>
            <person name="Martin F.M."/>
        </authorList>
    </citation>
    <scope>NUCLEOTIDE SEQUENCE [LARGE SCALE GENOMIC DNA]</scope>
    <source>
        <strain evidence="2 3">DAOM 194757</strain>
    </source>
</reference>
<dbReference type="InterPro" id="IPR011009">
    <property type="entry name" value="Kinase-like_dom_sf"/>
</dbReference>
<keyword evidence="2" id="KW-0808">Transferase</keyword>
<dbReference type="Proteomes" id="UP000266673">
    <property type="component" value="Unassembled WGS sequence"/>
</dbReference>
<dbReference type="InterPro" id="IPR011990">
    <property type="entry name" value="TPR-like_helical_dom_sf"/>
</dbReference>
<dbReference type="SUPFAM" id="SSF81901">
    <property type="entry name" value="HCP-like"/>
    <property type="match status" value="1"/>
</dbReference>
<dbReference type="SUPFAM" id="SSF56112">
    <property type="entry name" value="Protein kinase-like (PK-like)"/>
    <property type="match status" value="1"/>
</dbReference>
<proteinExistence type="predicted"/>
<dbReference type="GO" id="GO:0004674">
    <property type="term" value="F:protein serine/threonine kinase activity"/>
    <property type="evidence" value="ECO:0007669"/>
    <property type="project" value="TreeGrafter"/>
</dbReference>
<feature type="domain" description="Protein kinase" evidence="1">
    <location>
        <begin position="174"/>
        <end position="430"/>
    </location>
</feature>
<dbReference type="Pfam" id="PF08238">
    <property type="entry name" value="Sel1"/>
    <property type="match status" value="3"/>
</dbReference>
<accession>A0A397ULD8</accession>
<gene>
    <name evidence="2" type="ORF">C2G38_2145812</name>
</gene>
<dbReference type="InterPro" id="IPR001245">
    <property type="entry name" value="Ser-Thr/Tyr_kinase_cat_dom"/>
</dbReference>
<comment type="caution">
    <text evidence="2">The sequence shown here is derived from an EMBL/GenBank/DDBJ whole genome shotgun (WGS) entry which is preliminary data.</text>
</comment>
<dbReference type="PROSITE" id="PS50011">
    <property type="entry name" value="PROTEIN_KINASE_DOM"/>
    <property type="match status" value="1"/>
</dbReference>
<dbReference type="STRING" id="44941.A0A397ULD8"/>
<organism evidence="2 3">
    <name type="scientific">Gigaspora rosea</name>
    <dbReference type="NCBI Taxonomy" id="44941"/>
    <lineage>
        <taxon>Eukaryota</taxon>
        <taxon>Fungi</taxon>
        <taxon>Fungi incertae sedis</taxon>
        <taxon>Mucoromycota</taxon>
        <taxon>Glomeromycotina</taxon>
        <taxon>Glomeromycetes</taxon>
        <taxon>Diversisporales</taxon>
        <taxon>Gigasporaceae</taxon>
        <taxon>Gigaspora</taxon>
    </lineage>
</organism>
<dbReference type="InterPro" id="IPR006597">
    <property type="entry name" value="Sel1-like"/>
</dbReference>
<dbReference type="InterPro" id="IPR000719">
    <property type="entry name" value="Prot_kinase_dom"/>
</dbReference>
<dbReference type="SMART" id="SM00671">
    <property type="entry name" value="SEL1"/>
    <property type="match status" value="2"/>
</dbReference>
<name>A0A397ULD8_9GLOM</name>
<evidence type="ECO:0000259" key="1">
    <source>
        <dbReference type="PROSITE" id="PS50011"/>
    </source>
</evidence>
<evidence type="ECO:0000313" key="3">
    <source>
        <dbReference type="Proteomes" id="UP000266673"/>
    </source>
</evidence>
<evidence type="ECO:0000313" key="2">
    <source>
        <dbReference type="EMBL" id="RIB10954.1"/>
    </source>
</evidence>
<dbReference type="Pfam" id="PF07714">
    <property type="entry name" value="PK_Tyr_Ser-Thr"/>
    <property type="match status" value="1"/>
</dbReference>